<evidence type="ECO:0000313" key="2">
    <source>
        <dbReference type="EMBL" id="MRH76686.1"/>
    </source>
</evidence>
<name>A0A6N7QGY3_9XANT</name>
<evidence type="ECO:0000313" key="1">
    <source>
        <dbReference type="EMBL" id="MRH02427.1"/>
    </source>
</evidence>
<reference evidence="3 4" key="1">
    <citation type="submission" date="2019-11" db="EMBL/GenBank/DDBJ databases">
        <title>First report of rice panicle blight caused by Xanthomonas sp. in Iran.</title>
        <authorList>
            <person name="Mirghasempour S.A."/>
            <person name="Huang S."/>
            <person name="Brady C.L."/>
            <person name="Studholme D.J."/>
        </authorList>
    </citation>
    <scope>NUCLEOTIDE SEQUENCE [LARGE SCALE GENOMIC DNA]</scope>
    <source>
        <strain evidence="1 4">ASD011</strain>
        <strain evidence="3">SAM114</strain>
    </source>
</reference>
<evidence type="ECO:0000313" key="4">
    <source>
        <dbReference type="Proteomes" id="UP000439314"/>
    </source>
</evidence>
<keyword evidence="3" id="KW-1185">Reference proteome</keyword>
<dbReference type="EMBL" id="WJPN01000021">
    <property type="protein sequence ID" value="MRH02427.1"/>
    <property type="molecule type" value="Genomic_DNA"/>
</dbReference>
<dbReference type="RefSeq" id="WP_153753152.1">
    <property type="nucleotide sequence ID" value="NZ_WJPM01000021.1"/>
</dbReference>
<dbReference type="Pfam" id="PF20355">
    <property type="entry name" value="DUF6650"/>
    <property type="match status" value="1"/>
</dbReference>
<gene>
    <name evidence="1" type="ORF">GIY21_19185</name>
    <name evidence="2" type="ORF">GIY22_18825</name>
</gene>
<reference evidence="2" key="2">
    <citation type="journal article" date="2020" name="Plant Dis.">
        <title>A Grain Rot of Rice in Iran Caused by a Xanthomonas Strain Closely Related to X. sacchari.</title>
        <authorList>
            <person name="Mirghasempour S.A."/>
            <person name="Huang S."/>
            <person name="Studholme D.J."/>
            <person name="Brady C.L."/>
        </authorList>
    </citation>
    <scope>NUCLEOTIDE SEQUENCE</scope>
    <source>
        <strain evidence="2">SAM114</strain>
    </source>
</reference>
<dbReference type="Proteomes" id="UP000437931">
    <property type="component" value="Unassembled WGS sequence"/>
</dbReference>
<accession>A0A6N7QGY3</accession>
<dbReference type="AlphaFoldDB" id="A0A6N7QGY3"/>
<sequence length="162" mass="17573">MKFREIASRLTGISSPVFGVSWNPPESDRAIARRVIAYLEDRRVLYVPSEAELPEHCIHSVLEIRRFLTNELGSLPPDGSIAQALSAMRAACRKFLETVQADNGVIVRHGSSHGHYASWVFIGALGELRGVFGVHIAALAAAYGLDIEQQLAAIIPANAVEG</sequence>
<comment type="caution">
    <text evidence="1">The sequence shown here is derived from an EMBL/GenBank/DDBJ whole genome shotgun (WGS) entry which is preliminary data.</text>
</comment>
<dbReference type="EMBL" id="WJPM01000021">
    <property type="protein sequence ID" value="MRH76686.1"/>
    <property type="molecule type" value="Genomic_DNA"/>
</dbReference>
<organism evidence="1 4">
    <name type="scientific">Xanthomonas sontii</name>
    <dbReference type="NCBI Taxonomy" id="2650745"/>
    <lineage>
        <taxon>Bacteria</taxon>
        <taxon>Pseudomonadati</taxon>
        <taxon>Pseudomonadota</taxon>
        <taxon>Gammaproteobacteria</taxon>
        <taxon>Lysobacterales</taxon>
        <taxon>Lysobacteraceae</taxon>
        <taxon>Xanthomonas</taxon>
    </lineage>
</organism>
<dbReference type="InterPro" id="IPR046592">
    <property type="entry name" value="DUF6650"/>
</dbReference>
<dbReference type="Proteomes" id="UP000439314">
    <property type="component" value="Unassembled WGS sequence"/>
</dbReference>
<evidence type="ECO:0000313" key="3">
    <source>
        <dbReference type="Proteomes" id="UP000437931"/>
    </source>
</evidence>
<proteinExistence type="predicted"/>
<protein>
    <submittedName>
        <fullName evidence="1">Uncharacterized protein</fullName>
    </submittedName>
</protein>